<organism evidence="3 4">
    <name type="scientific">Verticiella sediminum</name>
    <dbReference type="NCBI Taxonomy" id="1247510"/>
    <lineage>
        <taxon>Bacteria</taxon>
        <taxon>Pseudomonadati</taxon>
        <taxon>Pseudomonadota</taxon>
        <taxon>Betaproteobacteria</taxon>
        <taxon>Burkholderiales</taxon>
        <taxon>Alcaligenaceae</taxon>
        <taxon>Verticiella</taxon>
    </lineage>
</organism>
<gene>
    <name evidence="3" type="ORF">FOZ76_25865</name>
</gene>
<dbReference type="InterPro" id="IPR013113">
    <property type="entry name" value="SIP_FAD-bd"/>
</dbReference>
<dbReference type="AlphaFoldDB" id="A0A556A841"/>
<dbReference type="InterPro" id="IPR039261">
    <property type="entry name" value="FNR_nucleotide-bd"/>
</dbReference>
<comment type="caution">
    <text evidence="3">The sequence shown here is derived from an EMBL/GenBank/DDBJ whole genome shotgun (WGS) entry which is preliminary data.</text>
</comment>
<sequence>MNHTVPPTCTASATIDFPAVADYVAPILASLATHDMTVTPDAKGYAVASSFGHAFLEVQPGKLLVRVEARSWQRLNRMKHAVAGPIGFIAARERLDIDWHGGVAGLAPVEDLREVRVVQVRSLTRSMRRIVFEGDDLAHLDRIDQMHCRLIFAPKGVDEPVWPMLDERGHVVWPGGKLPTRVYTIRHVDADKGQLSIDFCLHAAAGPATAWALSAAPGDRVGVIGPAAGGLKPASFHVLVGDETGLPGIARILERLPDDARGVAFIEVQDSEAELALAPRAGMRVHWLHRAGAAAGSTMLLAQAVHGIAWPADRSGVLVWGGCEYRSFREIHRYLKQNVGLPASQQVLYSHWHRTLSEEQIIEIGGEAYLP</sequence>
<accession>A0A556A841</accession>
<dbReference type="Gene3D" id="3.30.310.50">
    <property type="entry name" value="Alpha-D-phosphohexomutase, C-terminal domain"/>
    <property type="match status" value="1"/>
</dbReference>
<dbReference type="Proteomes" id="UP000318405">
    <property type="component" value="Unassembled WGS sequence"/>
</dbReference>
<dbReference type="Pfam" id="PF08021">
    <property type="entry name" value="FAD_binding_9"/>
    <property type="match status" value="1"/>
</dbReference>
<dbReference type="InterPro" id="IPR017938">
    <property type="entry name" value="Riboflavin_synthase-like_b-brl"/>
</dbReference>
<comment type="similarity">
    <text evidence="1">Belongs to the SIP oxidoreductase family.</text>
</comment>
<dbReference type="InterPro" id="IPR039374">
    <property type="entry name" value="SIP_fam"/>
</dbReference>
<dbReference type="SUPFAM" id="SSF63380">
    <property type="entry name" value="Riboflavin synthase domain-like"/>
    <property type="match status" value="1"/>
</dbReference>
<evidence type="ECO:0000259" key="2">
    <source>
        <dbReference type="PROSITE" id="PS51384"/>
    </source>
</evidence>
<dbReference type="RefSeq" id="WP_143951161.1">
    <property type="nucleotide sequence ID" value="NZ_BAABMB010000005.1"/>
</dbReference>
<dbReference type="Pfam" id="PF04954">
    <property type="entry name" value="SIP"/>
    <property type="match status" value="1"/>
</dbReference>
<evidence type="ECO:0000313" key="3">
    <source>
        <dbReference type="EMBL" id="TSH89045.1"/>
    </source>
</evidence>
<dbReference type="OrthoDB" id="9814826at2"/>
<dbReference type="CDD" id="cd06193">
    <property type="entry name" value="siderophore_interacting"/>
    <property type="match status" value="1"/>
</dbReference>
<protein>
    <submittedName>
        <fullName evidence="3">Siderophore-interacting protein</fullName>
    </submittedName>
</protein>
<dbReference type="EMBL" id="VLTJ01000042">
    <property type="protein sequence ID" value="TSH89045.1"/>
    <property type="molecule type" value="Genomic_DNA"/>
</dbReference>
<dbReference type="PROSITE" id="PS51384">
    <property type="entry name" value="FAD_FR"/>
    <property type="match status" value="1"/>
</dbReference>
<dbReference type="Gene3D" id="2.40.30.10">
    <property type="entry name" value="Translation factors"/>
    <property type="match status" value="1"/>
</dbReference>
<evidence type="ECO:0000313" key="4">
    <source>
        <dbReference type="Proteomes" id="UP000318405"/>
    </source>
</evidence>
<dbReference type="InterPro" id="IPR014543">
    <property type="entry name" value="UCP028291"/>
</dbReference>
<dbReference type="InterPro" id="IPR007037">
    <property type="entry name" value="SIP_rossman_dom"/>
</dbReference>
<evidence type="ECO:0000256" key="1">
    <source>
        <dbReference type="ARBA" id="ARBA00035644"/>
    </source>
</evidence>
<proteinExistence type="inferred from homology"/>
<feature type="domain" description="FAD-binding FR-type" evidence="2">
    <location>
        <begin position="110"/>
        <end position="233"/>
    </location>
</feature>
<keyword evidence="4" id="KW-1185">Reference proteome</keyword>
<dbReference type="Gene3D" id="3.40.50.80">
    <property type="entry name" value="Nucleotide-binding domain of ferredoxin-NADP reductase (FNR) module"/>
    <property type="match status" value="1"/>
</dbReference>
<dbReference type="PANTHER" id="PTHR30157">
    <property type="entry name" value="FERRIC REDUCTASE, NADPH-DEPENDENT"/>
    <property type="match status" value="1"/>
</dbReference>
<name>A0A556A841_9BURK</name>
<dbReference type="GO" id="GO:0016491">
    <property type="term" value="F:oxidoreductase activity"/>
    <property type="evidence" value="ECO:0007669"/>
    <property type="project" value="InterPro"/>
</dbReference>
<dbReference type="Pfam" id="PF09981">
    <property type="entry name" value="DUF2218"/>
    <property type="match status" value="1"/>
</dbReference>
<dbReference type="InterPro" id="IPR017927">
    <property type="entry name" value="FAD-bd_FR_type"/>
</dbReference>
<reference evidence="3 4" key="1">
    <citation type="submission" date="2019-07" db="EMBL/GenBank/DDBJ databases">
        <title>Qingshengfaniella alkalisoli gen. nov., sp. nov., isolated from saline soil.</title>
        <authorList>
            <person name="Xu L."/>
            <person name="Huang X.-X."/>
            <person name="Sun J.-Q."/>
        </authorList>
    </citation>
    <scope>NUCLEOTIDE SEQUENCE [LARGE SCALE GENOMIC DNA]</scope>
    <source>
        <strain evidence="3 4">DSM 27279</strain>
    </source>
</reference>
<dbReference type="PANTHER" id="PTHR30157:SF0">
    <property type="entry name" value="NADPH-DEPENDENT FERRIC-CHELATE REDUCTASE"/>
    <property type="match status" value="1"/>
</dbReference>